<dbReference type="InterPro" id="IPR045864">
    <property type="entry name" value="aa-tRNA-synth_II/BPL/LPL"/>
</dbReference>
<accession>A0A2C5ZGX0</accession>
<evidence type="ECO:0000256" key="1">
    <source>
        <dbReference type="SAM" id="MobiDB-lite"/>
    </source>
</evidence>
<evidence type="ECO:0000259" key="2">
    <source>
        <dbReference type="Pfam" id="PF03129"/>
    </source>
</evidence>
<dbReference type="SUPFAM" id="SSF52954">
    <property type="entry name" value="Class II aaRS ABD-related"/>
    <property type="match status" value="1"/>
</dbReference>
<organism evidence="3 4">
    <name type="scientific">Ophiocordyceps camponoti-rufipedis</name>
    <dbReference type="NCBI Taxonomy" id="2004952"/>
    <lineage>
        <taxon>Eukaryota</taxon>
        <taxon>Fungi</taxon>
        <taxon>Dikarya</taxon>
        <taxon>Ascomycota</taxon>
        <taxon>Pezizomycotina</taxon>
        <taxon>Sordariomycetes</taxon>
        <taxon>Hypocreomycetidae</taxon>
        <taxon>Hypocreales</taxon>
        <taxon>Ophiocordycipitaceae</taxon>
        <taxon>Ophiocordyceps</taxon>
    </lineage>
</organism>
<dbReference type="PANTHER" id="PTHR42753">
    <property type="entry name" value="MITOCHONDRIAL RIBOSOME PROTEIN L39/PROLYL-TRNA LIGASE FAMILY MEMBER"/>
    <property type="match status" value="1"/>
</dbReference>
<dbReference type="AlphaFoldDB" id="A0A2C5ZGX0"/>
<dbReference type="GO" id="GO:0005739">
    <property type="term" value="C:mitochondrion"/>
    <property type="evidence" value="ECO:0007669"/>
    <property type="project" value="TreeGrafter"/>
</dbReference>
<dbReference type="InterPro" id="IPR036621">
    <property type="entry name" value="Anticodon-bd_dom_sf"/>
</dbReference>
<dbReference type="OrthoDB" id="10267474at2759"/>
<dbReference type="GO" id="GO:0004827">
    <property type="term" value="F:proline-tRNA ligase activity"/>
    <property type="evidence" value="ECO:0007669"/>
    <property type="project" value="TreeGrafter"/>
</dbReference>
<dbReference type="Gene3D" id="3.30.930.10">
    <property type="entry name" value="Bira Bifunctional Protein, Domain 2"/>
    <property type="match status" value="1"/>
</dbReference>
<feature type="domain" description="Anticodon-binding" evidence="2">
    <location>
        <begin position="206"/>
        <end position="289"/>
    </location>
</feature>
<keyword evidence="4" id="KW-1185">Reference proteome</keyword>
<dbReference type="PANTHER" id="PTHR42753:SF2">
    <property type="entry name" value="PROLINE--TRNA LIGASE"/>
    <property type="match status" value="1"/>
</dbReference>
<dbReference type="InterPro" id="IPR004154">
    <property type="entry name" value="Anticodon-bd"/>
</dbReference>
<dbReference type="STRING" id="2004952.A0A2C5ZGX0"/>
<sequence>MKDLYTFDSSPEAAENTYREVSDAYRAFFADLKLPIMVAKASSGDMGGDLSHEYLLSNPAGEETVETCDNCGYINDNVVSAPPKTSPESVELSESQSVASSTSTIEPPTDEPLDLSQPATGAACPRCKEGSLQLSQALELGHTFYLGTRYSKPLSLSIQLSNEAQTQVLAQMGCYGIGVSRILGAVAEHKSDERGLGWPRAIAPYEVVVVPTSPVTAQVIDFYDKLAHDGRLDVVLDDREKSFGWKMKDADAIGYPVIIVLGRAWRDGGSCEVQCRSLGLKESVDDDAVRCYLDDLLNRI</sequence>
<feature type="compositionally biased region" description="Low complexity" evidence="1">
    <location>
        <begin position="86"/>
        <end position="106"/>
    </location>
</feature>
<reference evidence="3 4" key="1">
    <citation type="submission" date="2017-06" db="EMBL/GenBank/DDBJ databases">
        <title>Ant-infecting Ophiocordyceps genomes reveal a high diversity of potential behavioral manipulation genes and a possible major role for enterotoxins.</title>
        <authorList>
            <person name="De Bekker C."/>
            <person name="Evans H.C."/>
            <person name="Brachmann A."/>
            <person name="Hughes D.P."/>
        </authorList>
    </citation>
    <scope>NUCLEOTIDE SEQUENCE [LARGE SCALE GENOMIC DNA]</scope>
    <source>
        <strain evidence="3 4">Map16</strain>
    </source>
</reference>
<proteinExistence type="predicted"/>
<comment type="caution">
    <text evidence="3">The sequence shown here is derived from an EMBL/GenBank/DDBJ whole genome shotgun (WGS) entry which is preliminary data.</text>
</comment>
<gene>
    <name evidence="3" type="ORF">CDD80_2290</name>
</gene>
<evidence type="ECO:0000313" key="3">
    <source>
        <dbReference type="EMBL" id="PHH80267.1"/>
    </source>
</evidence>
<dbReference type="Pfam" id="PF03129">
    <property type="entry name" value="HGTP_anticodon"/>
    <property type="match status" value="1"/>
</dbReference>
<dbReference type="EMBL" id="NJES01000021">
    <property type="protein sequence ID" value="PHH80267.1"/>
    <property type="molecule type" value="Genomic_DNA"/>
</dbReference>
<protein>
    <recommendedName>
        <fullName evidence="2">Anticodon-binding domain-containing protein</fullName>
    </recommendedName>
</protein>
<name>A0A2C5ZGX0_9HYPO</name>
<dbReference type="Proteomes" id="UP000226431">
    <property type="component" value="Unassembled WGS sequence"/>
</dbReference>
<dbReference type="SUPFAM" id="SSF55681">
    <property type="entry name" value="Class II aaRS and biotin synthetases"/>
    <property type="match status" value="1"/>
</dbReference>
<evidence type="ECO:0000313" key="4">
    <source>
        <dbReference type="Proteomes" id="UP000226431"/>
    </source>
</evidence>
<dbReference type="InterPro" id="IPR050062">
    <property type="entry name" value="Pro-tRNA_synthetase"/>
</dbReference>
<dbReference type="Gene3D" id="3.40.50.800">
    <property type="entry name" value="Anticodon-binding domain"/>
    <property type="match status" value="1"/>
</dbReference>
<feature type="region of interest" description="Disordered" evidence="1">
    <location>
        <begin position="80"/>
        <end position="121"/>
    </location>
</feature>
<dbReference type="GO" id="GO:0006433">
    <property type="term" value="P:prolyl-tRNA aminoacylation"/>
    <property type="evidence" value="ECO:0007669"/>
    <property type="project" value="TreeGrafter"/>
</dbReference>